<proteinExistence type="inferred from homology"/>
<evidence type="ECO:0000256" key="5">
    <source>
        <dbReference type="ARBA" id="ARBA00023136"/>
    </source>
</evidence>
<dbReference type="Proteomes" id="UP000186074">
    <property type="component" value="Chromosome"/>
</dbReference>
<feature type="transmembrane region" description="Helical" evidence="8">
    <location>
        <begin position="12"/>
        <end position="34"/>
    </location>
</feature>
<dbReference type="SUPFAM" id="SSF109998">
    <property type="entry name" value="Triger factor/SurA peptide-binding domain-like"/>
    <property type="match status" value="1"/>
</dbReference>
<dbReference type="InterPro" id="IPR052029">
    <property type="entry name" value="PpiD_chaperone"/>
</dbReference>
<comment type="subcellular location">
    <subcellularLocation>
        <location evidence="1">Cell membrane</location>
        <topology evidence="1">Single-pass type II membrane protein</topology>
    </subcellularLocation>
</comment>
<dbReference type="Pfam" id="PF13624">
    <property type="entry name" value="SurA_N_3"/>
    <property type="match status" value="1"/>
</dbReference>
<dbReference type="Pfam" id="PF13145">
    <property type="entry name" value="Rotamase_2"/>
    <property type="match status" value="1"/>
</dbReference>
<keyword evidence="10" id="KW-0413">Isomerase</keyword>
<keyword evidence="3 8" id="KW-0812">Transmembrane</keyword>
<protein>
    <submittedName>
        <fullName evidence="10">Peptidylprolyl isomerase</fullName>
    </submittedName>
</protein>
<dbReference type="GO" id="GO:0003755">
    <property type="term" value="F:peptidyl-prolyl cis-trans isomerase activity"/>
    <property type="evidence" value="ECO:0007669"/>
    <property type="project" value="InterPro"/>
</dbReference>
<keyword evidence="4 8" id="KW-1133">Transmembrane helix</keyword>
<dbReference type="GO" id="GO:0005886">
    <property type="term" value="C:plasma membrane"/>
    <property type="evidence" value="ECO:0007669"/>
    <property type="project" value="UniProtKB-SubCell"/>
</dbReference>
<dbReference type="RefSeq" id="WP_076087109.1">
    <property type="nucleotide sequence ID" value="NZ_CP019070.1"/>
</dbReference>
<evidence type="ECO:0000259" key="9">
    <source>
        <dbReference type="Pfam" id="PF13145"/>
    </source>
</evidence>
<feature type="domain" description="PpiC" evidence="9">
    <location>
        <begin position="240"/>
        <end position="357"/>
    </location>
</feature>
<sequence length="487" mass="55925">MITWMQRHKRWLVITIWISTIAFVGAGFVGWGSYDYGKEGGTVAVVGDREVSIEEYQQEYSNLYDQYSRLFGETFNEEMANKLNLRDVAYKQVIQKNLILSYADTLGLDITDQDIAKELLKYNAFLKDGKFDKPTYIKVLSQNRTTPVKFEESLKRNILLQKVQTLFDVTPNSVEVENLTKLLFVEDDITYKILEAKDIIVTPTQDELKKHWESNKNAYMSEISYEFQTTEVPVVSANSSEEDIKKHHAKFKTDYKKEDGKLKSYEEAKAQVIKELDARFTKKEALKKYLKIKKDEEKLTSSAILDQSKLKFNAENNQRIIAAKQGDLLKPFLQDNKYIIVKVVKINQSKPLSFEKALEDVKASYEVVAKDKKLDELAKKELENFSGIEAKNVSRQSIDKITGLSPQEASNFLSQLFQVNEKTGTIKLNGKVVLYKINASKLGANDKTKEESVKSTLIQLQSEELMNNLVKRLENTFEIQSSIETKE</sequence>
<gene>
    <name evidence="10" type="ORF">LPB137_08695</name>
</gene>
<dbReference type="OrthoDB" id="9788030at2"/>
<evidence type="ECO:0000256" key="3">
    <source>
        <dbReference type="ARBA" id="ARBA00022692"/>
    </source>
</evidence>
<dbReference type="EMBL" id="CP019070">
    <property type="protein sequence ID" value="APW65929.1"/>
    <property type="molecule type" value="Genomic_DNA"/>
</dbReference>
<comment type="similarity">
    <text evidence="7">Belongs to the PpiD chaperone family.</text>
</comment>
<evidence type="ECO:0000256" key="4">
    <source>
        <dbReference type="ARBA" id="ARBA00022989"/>
    </source>
</evidence>
<name>A0A1P8KN42_9BACT</name>
<evidence type="ECO:0000256" key="1">
    <source>
        <dbReference type="ARBA" id="ARBA00004401"/>
    </source>
</evidence>
<dbReference type="PANTHER" id="PTHR47529">
    <property type="entry name" value="PEPTIDYL-PROLYL CIS-TRANS ISOMERASE D"/>
    <property type="match status" value="1"/>
</dbReference>
<evidence type="ECO:0000313" key="11">
    <source>
        <dbReference type="Proteomes" id="UP000186074"/>
    </source>
</evidence>
<evidence type="ECO:0000313" key="10">
    <source>
        <dbReference type="EMBL" id="APW65929.1"/>
    </source>
</evidence>
<dbReference type="InterPro" id="IPR027304">
    <property type="entry name" value="Trigger_fact/SurA_dom_sf"/>
</dbReference>
<keyword evidence="5 8" id="KW-0472">Membrane</keyword>
<keyword evidence="6" id="KW-0143">Chaperone</keyword>
<keyword evidence="11" id="KW-1185">Reference proteome</keyword>
<evidence type="ECO:0000256" key="6">
    <source>
        <dbReference type="ARBA" id="ARBA00023186"/>
    </source>
</evidence>
<evidence type="ECO:0000256" key="8">
    <source>
        <dbReference type="SAM" id="Phobius"/>
    </source>
</evidence>
<keyword evidence="2" id="KW-1003">Cell membrane</keyword>
<accession>A0A1P8KN42</accession>
<evidence type="ECO:0000256" key="7">
    <source>
        <dbReference type="ARBA" id="ARBA00038408"/>
    </source>
</evidence>
<dbReference type="Gene3D" id="1.10.4030.10">
    <property type="entry name" value="Porin chaperone SurA, peptide-binding domain"/>
    <property type="match status" value="1"/>
</dbReference>
<reference evidence="10 11" key="1">
    <citation type="submission" date="2017-01" db="EMBL/GenBank/DDBJ databases">
        <title>Genome sequencing of Arcobacter sp. LPB0137.</title>
        <authorList>
            <person name="Lee G.-W."/>
            <person name="Yi H."/>
        </authorList>
    </citation>
    <scope>NUCLEOTIDE SEQUENCE [LARGE SCALE GENOMIC DNA]</scope>
    <source>
        <strain evidence="10 11">LPB0137</strain>
    </source>
</reference>
<dbReference type="InterPro" id="IPR000297">
    <property type="entry name" value="PPIase_PpiC"/>
</dbReference>
<dbReference type="KEGG" id="alp:LPB137_08695"/>
<evidence type="ECO:0000256" key="2">
    <source>
        <dbReference type="ARBA" id="ARBA00022475"/>
    </source>
</evidence>
<dbReference type="AlphaFoldDB" id="A0A1P8KN42"/>
<dbReference type="PANTHER" id="PTHR47529:SF1">
    <property type="entry name" value="PERIPLASMIC CHAPERONE PPID"/>
    <property type="match status" value="1"/>
</dbReference>
<dbReference type="STRING" id="1850254.LPB137_08695"/>
<organism evidence="10 11">
    <name type="scientific">Poseidonibacter parvus</name>
    <dbReference type="NCBI Taxonomy" id="1850254"/>
    <lineage>
        <taxon>Bacteria</taxon>
        <taxon>Pseudomonadati</taxon>
        <taxon>Campylobacterota</taxon>
        <taxon>Epsilonproteobacteria</taxon>
        <taxon>Campylobacterales</taxon>
        <taxon>Arcobacteraceae</taxon>
        <taxon>Poseidonibacter</taxon>
    </lineage>
</organism>